<gene>
    <name evidence="1" type="ORF">BO78DRAFT_389980</name>
</gene>
<proteinExistence type="predicted"/>
<dbReference type="EMBL" id="KZ826390">
    <property type="protein sequence ID" value="PYI02689.1"/>
    <property type="molecule type" value="Genomic_DNA"/>
</dbReference>
<evidence type="ECO:0000313" key="1">
    <source>
        <dbReference type="EMBL" id="PYI02689.1"/>
    </source>
</evidence>
<name>A0A319EPI8_ASPSB</name>
<dbReference type="OrthoDB" id="5368615at2759"/>
<dbReference type="VEuPathDB" id="FungiDB:BO78DRAFT_389980"/>
<dbReference type="AlphaFoldDB" id="A0A319EPI8"/>
<dbReference type="Proteomes" id="UP000248423">
    <property type="component" value="Unassembled WGS sequence"/>
</dbReference>
<protein>
    <submittedName>
        <fullName evidence="1">Uncharacterized protein</fullName>
    </submittedName>
</protein>
<reference evidence="1 2" key="1">
    <citation type="submission" date="2018-02" db="EMBL/GenBank/DDBJ databases">
        <title>The genomes of Aspergillus section Nigri reveals drivers in fungal speciation.</title>
        <authorList>
            <consortium name="DOE Joint Genome Institute"/>
            <person name="Vesth T.C."/>
            <person name="Nybo J."/>
            <person name="Theobald S."/>
            <person name="Brandl J."/>
            <person name="Frisvad J.C."/>
            <person name="Nielsen K.F."/>
            <person name="Lyhne E.K."/>
            <person name="Kogle M.E."/>
            <person name="Kuo A."/>
            <person name="Riley R."/>
            <person name="Clum A."/>
            <person name="Nolan M."/>
            <person name="Lipzen A."/>
            <person name="Salamov A."/>
            <person name="Henrissat B."/>
            <person name="Wiebenga A."/>
            <person name="De vries R.P."/>
            <person name="Grigoriev I.V."/>
            <person name="Mortensen U.H."/>
            <person name="Andersen M.R."/>
            <person name="Baker S.E."/>
        </authorList>
    </citation>
    <scope>NUCLEOTIDE SEQUENCE [LARGE SCALE GENOMIC DNA]</scope>
    <source>
        <strain evidence="1 2">CBS 121057</strain>
    </source>
</reference>
<sequence length="144" mass="16312">MANLEGTSNTQDIAMNEVAFVPFRRELRIFRIQPLNGSTVVVMLSTHGAILANIPPLPYLTHDPNIGLQNLDRRMDEFLALYEEYMAESQGGSECKKKGSLDPMSTYTRSFQAYRRTEGFCLIQGLELLQFLSIIIHSTRSEHS</sequence>
<organism evidence="1 2">
    <name type="scientific">Aspergillus sclerotiicarbonarius (strain CBS 121057 / IBT 28362)</name>
    <dbReference type="NCBI Taxonomy" id="1448318"/>
    <lineage>
        <taxon>Eukaryota</taxon>
        <taxon>Fungi</taxon>
        <taxon>Dikarya</taxon>
        <taxon>Ascomycota</taxon>
        <taxon>Pezizomycotina</taxon>
        <taxon>Eurotiomycetes</taxon>
        <taxon>Eurotiomycetidae</taxon>
        <taxon>Eurotiales</taxon>
        <taxon>Aspergillaceae</taxon>
        <taxon>Aspergillus</taxon>
        <taxon>Aspergillus subgen. Circumdati</taxon>
    </lineage>
</organism>
<evidence type="ECO:0000313" key="2">
    <source>
        <dbReference type="Proteomes" id="UP000248423"/>
    </source>
</evidence>
<accession>A0A319EPI8</accession>
<keyword evidence="2" id="KW-1185">Reference proteome</keyword>